<dbReference type="EMBL" id="AVFL01000030">
    <property type="protein sequence ID" value="EWY37131.1"/>
    <property type="molecule type" value="Genomic_DNA"/>
</dbReference>
<dbReference type="Proteomes" id="UP000019486">
    <property type="component" value="Unassembled WGS sequence"/>
</dbReference>
<protein>
    <submittedName>
        <fullName evidence="1">Oxidoreductase</fullName>
    </submittedName>
</protein>
<keyword evidence="2" id="KW-1185">Reference proteome</keyword>
<comment type="caution">
    <text evidence="1">The sequence shown here is derived from an EMBL/GenBank/DDBJ whole genome shotgun (WGS) entry which is preliminary data.</text>
</comment>
<sequence length="125" mass="13723">MPHKIRIAIVGAGETGAPLLEQLLSADFVKIVGIADLDDKAPGIVLAQSKGVRTYGDFMDLARLGEDIDILIDVTGVHKVRDGLRQYMRDSDNHHTVIMHELIAVLLLSLSKGELVRIKHGDLDY</sequence>
<dbReference type="RefSeq" id="WP_037459386.1">
    <property type="nucleotide sequence ID" value="NZ_AVFL01000030.1"/>
</dbReference>
<dbReference type="AlphaFoldDB" id="W9GX02"/>
<reference evidence="1 2" key="1">
    <citation type="submission" date="2013-08" db="EMBL/GenBank/DDBJ databases">
        <title>The genome sequence of Skermanella stibiiresistens.</title>
        <authorList>
            <person name="Zhu W."/>
            <person name="Wang G."/>
        </authorList>
    </citation>
    <scope>NUCLEOTIDE SEQUENCE [LARGE SCALE GENOMIC DNA]</scope>
    <source>
        <strain evidence="1 2">SB22</strain>
    </source>
</reference>
<evidence type="ECO:0000313" key="1">
    <source>
        <dbReference type="EMBL" id="EWY37131.1"/>
    </source>
</evidence>
<dbReference type="SUPFAM" id="SSF51735">
    <property type="entry name" value="NAD(P)-binding Rossmann-fold domains"/>
    <property type="match status" value="1"/>
</dbReference>
<dbReference type="STRING" id="1385369.N825_21320"/>
<gene>
    <name evidence="1" type="ORF">N825_21320</name>
</gene>
<evidence type="ECO:0000313" key="2">
    <source>
        <dbReference type="Proteomes" id="UP000019486"/>
    </source>
</evidence>
<name>W9GX02_9PROT</name>
<proteinExistence type="predicted"/>
<organism evidence="1 2">
    <name type="scientific">Skermanella stibiiresistens SB22</name>
    <dbReference type="NCBI Taxonomy" id="1385369"/>
    <lineage>
        <taxon>Bacteria</taxon>
        <taxon>Pseudomonadati</taxon>
        <taxon>Pseudomonadota</taxon>
        <taxon>Alphaproteobacteria</taxon>
        <taxon>Rhodospirillales</taxon>
        <taxon>Azospirillaceae</taxon>
        <taxon>Skermanella</taxon>
    </lineage>
</organism>
<accession>W9GX02</accession>
<dbReference type="Gene3D" id="3.40.50.720">
    <property type="entry name" value="NAD(P)-binding Rossmann-like Domain"/>
    <property type="match status" value="1"/>
</dbReference>
<dbReference type="OrthoDB" id="9810660at2"/>
<dbReference type="InterPro" id="IPR036291">
    <property type="entry name" value="NAD(P)-bd_dom_sf"/>
</dbReference>